<evidence type="ECO:0000259" key="2">
    <source>
        <dbReference type="Pfam" id="PF01757"/>
    </source>
</evidence>
<keyword evidence="4" id="KW-1185">Reference proteome</keyword>
<feature type="domain" description="Acyltransferase 3" evidence="2">
    <location>
        <begin position="361"/>
        <end position="672"/>
    </location>
</feature>
<feature type="transmembrane region" description="Helical" evidence="1">
    <location>
        <begin position="470"/>
        <end position="492"/>
    </location>
</feature>
<feature type="transmembrane region" description="Helical" evidence="1">
    <location>
        <begin position="230"/>
        <end position="251"/>
    </location>
</feature>
<feature type="transmembrane region" description="Helical" evidence="1">
    <location>
        <begin position="658"/>
        <end position="679"/>
    </location>
</feature>
<keyword evidence="3" id="KW-0012">Acyltransferase</keyword>
<dbReference type="EMBL" id="JABACJ020000014">
    <property type="protein sequence ID" value="MBU3877061.1"/>
    <property type="molecule type" value="Genomic_DNA"/>
</dbReference>
<proteinExistence type="predicted"/>
<dbReference type="InterPro" id="IPR052734">
    <property type="entry name" value="Nod_factor_acetyltransferase"/>
</dbReference>
<feature type="transmembrane region" description="Helical" evidence="1">
    <location>
        <begin position="34"/>
        <end position="51"/>
    </location>
</feature>
<protein>
    <submittedName>
        <fullName evidence="3">Acyltransferase family protein</fullName>
    </submittedName>
</protein>
<feature type="transmembrane region" description="Helical" evidence="1">
    <location>
        <begin position="524"/>
        <end position="542"/>
    </location>
</feature>
<dbReference type="Pfam" id="PF01757">
    <property type="entry name" value="Acyl_transf_3"/>
    <property type="match status" value="2"/>
</dbReference>
<feature type="transmembrane region" description="Helical" evidence="1">
    <location>
        <begin position="304"/>
        <end position="325"/>
    </location>
</feature>
<feature type="transmembrane region" description="Helical" evidence="1">
    <location>
        <begin position="203"/>
        <end position="224"/>
    </location>
</feature>
<keyword evidence="3" id="KW-0808">Transferase</keyword>
<dbReference type="PANTHER" id="PTHR37312">
    <property type="entry name" value="MEMBRANE-BOUND ACYLTRANSFERASE YKRP-RELATED"/>
    <property type="match status" value="1"/>
</dbReference>
<feature type="transmembrane region" description="Helical" evidence="1">
    <location>
        <begin position="386"/>
        <end position="404"/>
    </location>
</feature>
<feature type="transmembrane region" description="Helical" evidence="1">
    <location>
        <begin position="72"/>
        <end position="89"/>
    </location>
</feature>
<dbReference type="Proteomes" id="UP000723714">
    <property type="component" value="Unassembled WGS sequence"/>
</dbReference>
<evidence type="ECO:0000256" key="1">
    <source>
        <dbReference type="SAM" id="Phobius"/>
    </source>
</evidence>
<feature type="transmembrane region" description="Helical" evidence="1">
    <location>
        <begin position="424"/>
        <end position="450"/>
    </location>
</feature>
<comment type="caution">
    <text evidence="3">The sequence shown here is derived from an EMBL/GenBank/DDBJ whole genome shotgun (WGS) entry which is preliminary data.</text>
</comment>
<feature type="transmembrane region" description="Helical" evidence="1">
    <location>
        <begin position="499"/>
        <end position="518"/>
    </location>
</feature>
<gene>
    <name evidence="3" type="ORF">HGO97_014720</name>
</gene>
<feature type="transmembrane region" description="Helical" evidence="1">
    <location>
        <begin position="554"/>
        <end position="574"/>
    </location>
</feature>
<sequence length="692" mass="80132">MKDKGRVKYFDIAKGIAMIYIVMGHLGIGRINSFVFTFHVPIFFLISGYFLNDKQSVYEYTKRKGKQLIIPYIITCIFIVVGTTIKGIIQTNSLENVVQNIKIWTIASIYGSGTIEYTSPFYMKQIGATWFLLALFFALVIVRYLITDKYAFCWIIIIAYFGYKMTDVIWLPFSIQAGMTASLFVYIGWLAKKNRLFERKISFPVLSGMTCIWLYCIIFGGQLYLVRNYFGNGLLDIIGALCGSYLVILFAQEVEKNTNWISLLLEFYGKNTLLMLCCHAFELKVISWEWVWRIFGDWLKLQNFAIVCILIIMKLLFCTLGIYLIKYVQKVFTSIKLKKSQDKQMTNLFVNKSVESESAQYWEVAKGITIILMILGHVSIPEYLRRIIYSFHIPLFIITSGYFIKSYDIKRTFTRSIKSLLYPYCVTCVISAVIFAVIGNHGNFYMPFFVHKMKAMLGGMSKISTKFQDFDSVCVVWFLCSLFITRNLYVALMNVIGKYSKTIIIGMAVLIALLGYTLGQYYAFLPWSFDVALVTVPFIMFGDWLRKKQVVDKNYFWTLILPGAIWIYFLKMGIHIELTTRYYPCGIFSFIEAIAGSLVVISVSKMLTKWEKVAKVMSWLGKNSMLILGIHCLELLYMNWNEWVFEYLPFTMNWFRIFVIKSIIIILTAVIVSIIKTWLSRGLQIIRIKAIG</sequence>
<dbReference type="GO" id="GO:0016746">
    <property type="term" value="F:acyltransferase activity"/>
    <property type="evidence" value="ECO:0007669"/>
    <property type="project" value="UniProtKB-KW"/>
</dbReference>
<organism evidence="3 4">
    <name type="scientific">Faecalicatena faecalis</name>
    <dbReference type="NCBI Taxonomy" id="2726362"/>
    <lineage>
        <taxon>Bacteria</taxon>
        <taxon>Bacillati</taxon>
        <taxon>Bacillota</taxon>
        <taxon>Clostridia</taxon>
        <taxon>Lachnospirales</taxon>
        <taxon>Lachnospiraceae</taxon>
        <taxon>Faecalicatena</taxon>
    </lineage>
</organism>
<dbReference type="PANTHER" id="PTHR37312:SF1">
    <property type="entry name" value="MEMBRANE-BOUND ACYLTRANSFERASE YKRP-RELATED"/>
    <property type="match status" value="1"/>
</dbReference>
<feature type="transmembrane region" description="Helical" evidence="1">
    <location>
        <begin position="586"/>
        <end position="607"/>
    </location>
</feature>
<keyword evidence="1" id="KW-0812">Transmembrane</keyword>
<keyword evidence="1" id="KW-1133">Transmembrane helix</keyword>
<dbReference type="RefSeq" id="WP_216243074.1">
    <property type="nucleotide sequence ID" value="NZ_JABACJ020000014.1"/>
</dbReference>
<dbReference type="InterPro" id="IPR002656">
    <property type="entry name" value="Acyl_transf_3_dom"/>
</dbReference>
<name>A0ABS6D7F3_9FIRM</name>
<feature type="transmembrane region" description="Helical" evidence="1">
    <location>
        <begin position="619"/>
        <end position="638"/>
    </location>
</feature>
<accession>A0ABS6D7F3</accession>
<feature type="transmembrane region" description="Helical" evidence="1">
    <location>
        <begin position="130"/>
        <end position="163"/>
    </location>
</feature>
<evidence type="ECO:0000313" key="3">
    <source>
        <dbReference type="EMBL" id="MBU3877061.1"/>
    </source>
</evidence>
<feature type="transmembrane region" description="Helical" evidence="1">
    <location>
        <begin position="169"/>
        <end position="191"/>
    </location>
</feature>
<feature type="domain" description="Acyltransferase 3" evidence="2">
    <location>
        <begin position="8"/>
        <end position="320"/>
    </location>
</feature>
<feature type="transmembrane region" description="Helical" evidence="1">
    <location>
        <begin position="12"/>
        <end position="28"/>
    </location>
</feature>
<keyword evidence="1" id="KW-0472">Membrane</keyword>
<reference evidence="3 4" key="1">
    <citation type="submission" date="2021-06" db="EMBL/GenBank/DDBJ databases">
        <title>Faecalicatena sp. nov. isolated from porcine feces.</title>
        <authorList>
            <person name="Oh B.S."/>
            <person name="Lee J.H."/>
        </authorList>
    </citation>
    <scope>NUCLEOTIDE SEQUENCE [LARGE SCALE GENOMIC DNA]</scope>
    <source>
        <strain evidence="3 4">AGMB00832</strain>
    </source>
</reference>
<evidence type="ECO:0000313" key="4">
    <source>
        <dbReference type="Proteomes" id="UP000723714"/>
    </source>
</evidence>